<dbReference type="EMBL" id="MN739186">
    <property type="protein sequence ID" value="QHS92686.1"/>
    <property type="molecule type" value="Genomic_DNA"/>
</dbReference>
<reference evidence="2" key="1">
    <citation type="journal article" date="2020" name="Nature">
        <title>Giant virus diversity and host interactions through global metagenomics.</title>
        <authorList>
            <person name="Schulz F."/>
            <person name="Roux S."/>
            <person name="Paez-Espino D."/>
            <person name="Jungbluth S."/>
            <person name="Walsh D.A."/>
            <person name="Denef V.J."/>
            <person name="McMahon K.D."/>
            <person name="Konstantinidis K.T."/>
            <person name="Eloe-Fadrosh E.A."/>
            <person name="Kyrpides N.C."/>
            <person name="Woyke T."/>
        </authorList>
    </citation>
    <scope>NUCLEOTIDE SEQUENCE</scope>
    <source>
        <strain evidence="2">GVMAG-M-3300014204-73</strain>
    </source>
</reference>
<keyword evidence="1" id="KW-0812">Transmembrane</keyword>
<organism evidence="2">
    <name type="scientific">viral metagenome</name>
    <dbReference type="NCBI Taxonomy" id="1070528"/>
    <lineage>
        <taxon>unclassified sequences</taxon>
        <taxon>metagenomes</taxon>
        <taxon>organismal metagenomes</taxon>
    </lineage>
</organism>
<proteinExistence type="predicted"/>
<name>A0A6C0BKI0_9ZZZZ</name>
<feature type="transmembrane region" description="Helical" evidence="1">
    <location>
        <begin position="55"/>
        <end position="70"/>
    </location>
</feature>
<evidence type="ECO:0000256" key="1">
    <source>
        <dbReference type="SAM" id="Phobius"/>
    </source>
</evidence>
<keyword evidence="1" id="KW-1133">Transmembrane helix</keyword>
<evidence type="ECO:0000313" key="2">
    <source>
        <dbReference type="EMBL" id="QHS92686.1"/>
    </source>
</evidence>
<sequence length="268" mass="31934">MDFPFTRKTRYNVSNNFWFLPTDLYQTLQEQESDANTLRRSPIVAYLDEISRKDKFKYIVIASVVMLLIYRLNLSWTLWIGIPVGLMTVYYLNERSKLQLNRETDQIWAILKSPLLKKTKYFITDPQLVLWVEHVSEFKKTNTLEFNKLIANLDRFLKLSYQVKHGVDRCKENLDLIKDIKVESLNQFHSLIYTLRPEKNAADMRVKYAHYLEELAYMLNDRHNELIKLCKLHYSINPVNIDSHLSITGMDEPTPLDPKHEDHRNFYI</sequence>
<dbReference type="AlphaFoldDB" id="A0A6C0BKI0"/>
<protein>
    <submittedName>
        <fullName evidence="2">Uncharacterized protein</fullName>
    </submittedName>
</protein>
<accession>A0A6C0BKI0</accession>
<keyword evidence="1" id="KW-0472">Membrane</keyword>